<dbReference type="InterPro" id="IPR018974">
    <property type="entry name" value="Tex-like_N"/>
</dbReference>
<dbReference type="GO" id="GO:0006139">
    <property type="term" value="P:nucleobase-containing compound metabolic process"/>
    <property type="evidence" value="ECO:0007669"/>
    <property type="project" value="InterPro"/>
</dbReference>
<dbReference type="PROSITE" id="PS50126">
    <property type="entry name" value="S1"/>
    <property type="match status" value="1"/>
</dbReference>
<dbReference type="GO" id="GO:0003735">
    <property type="term" value="F:structural constituent of ribosome"/>
    <property type="evidence" value="ECO:0007669"/>
    <property type="project" value="TreeGrafter"/>
</dbReference>
<dbReference type="InterPro" id="IPR012337">
    <property type="entry name" value="RNaseH-like_sf"/>
</dbReference>
<dbReference type="Pfam" id="PF22706">
    <property type="entry name" value="Tex_central_region"/>
    <property type="match status" value="1"/>
</dbReference>
<dbReference type="Gene3D" id="3.30.420.140">
    <property type="entry name" value="YqgF/RNase H-like domain"/>
    <property type="match status" value="1"/>
</dbReference>
<dbReference type="Gene3D" id="1.10.150.310">
    <property type="entry name" value="Tex RuvX-like domain-like"/>
    <property type="match status" value="1"/>
</dbReference>
<dbReference type="Pfam" id="PF16921">
    <property type="entry name" value="Tex_YqgF"/>
    <property type="match status" value="1"/>
</dbReference>
<feature type="domain" description="S1 motif" evidence="1">
    <location>
        <begin position="667"/>
        <end position="736"/>
    </location>
</feature>
<dbReference type="FunFam" id="1.10.150.310:FF:000001">
    <property type="entry name" value="RNA-binding transcriptional accessory protein"/>
    <property type="match status" value="1"/>
</dbReference>
<dbReference type="SMART" id="SM00316">
    <property type="entry name" value="S1"/>
    <property type="match status" value="1"/>
</dbReference>
<dbReference type="PANTHER" id="PTHR10724:SF10">
    <property type="entry name" value="S1 RNA-BINDING DOMAIN-CONTAINING PROTEIN 1"/>
    <property type="match status" value="1"/>
</dbReference>
<dbReference type="InterPro" id="IPR044146">
    <property type="entry name" value="S1_Tex"/>
</dbReference>
<name>A0A6I5A704_9BACI</name>
<protein>
    <submittedName>
        <fullName evidence="2">S1 RNA-binding domain-containing protein</fullName>
    </submittedName>
</protein>
<evidence type="ECO:0000313" key="3">
    <source>
        <dbReference type="Proteomes" id="UP000468638"/>
    </source>
</evidence>
<dbReference type="EMBL" id="WMEQ01000029">
    <property type="protein sequence ID" value="MYL36107.1"/>
    <property type="molecule type" value="Genomic_DNA"/>
</dbReference>
<dbReference type="FunFam" id="1.10.10.650:FF:000001">
    <property type="entry name" value="S1 RNA-binding domain 1"/>
    <property type="match status" value="1"/>
</dbReference>
<dbReference type="InterPro" id="IPR032639">
    <property type="entry name" value="Tex_YqgF"/>
</dbReference>
<dbReference type="InterPro" id="IPR041692">
    <property type="entry name" value="HHH_9"/>
</dbReference>
<dbReference type="InterPro" id="IPR003029">
    <property type="entry name" value="S1_domain"/>
</dbReference>
<dbReference type="CDD" id="cd05685">
    <property type="entry name" value="S1_Tex"/>
    <property type="match status" value="1"/>
</dbReference>
<sequence length="740" mass="83034">MLNGINESICNGIGGNALSSDHTQIVQWVMKETEIKSSLIEQVISLLNEGNTVPFIARYRKEQTGGLDEVQIHTIQEKWEYGLNLSNRKEEVLRLIEEQGKLTDELKQDILQAQQLQKVEDLYRPYKQKRRTRATVAKERGLEPLALALWNHENVKLDEEAASYVSEEQELHTVEGVLQGVNDILAEWISDEPSYREYIRKKTFENGSIKTEAKAKDQEKDEKGVFEMYYDYQEPIRAIASHRVLAVNRGEKEGILKVSVLPPTELVLDYLKKKVVKDGESKQKQLFVDAIEDAYKRLIQPSIEREIRNSLSEVAEEKAIDVFSQNVKNLLLQPPLKEKMVLGVDPAYRTGCKLTVVDETGKVHAIKVVYPTPPKNDKAGAEDTILGLIEQHPIQLVAIGNGTASRETEQFVAELIQKHKLDIAYMIVNEAGASVYSASPLAREEFPDLQVEERSAISIARRVQDPLAELVKIDPKSIGVGQYQHDVSQKKLNDSLTFVVETVVNQVGVNANTASPSLLQYVSGLSKAVATNVVRAREEQGKFTNRKQLKKIPRLGAKTYEQSIGFLRIPDGEEPLDRTPIHPESYQATKQLLKMVGCSTDDLGTDQLEQKLKNLDVHQTAEQLDIGVPTLQDIIKSLVQPGRDPRDDLPKPLLKKDVLSMEDLKQGMELQGTVRNVVDFGVFVDIGVKQDGLVHISKLAKRFIKHPLDIVGVGDVVTVWVEDVDVHKGRIALSMLNPSE</sequence>
<dbReference type="InterPro" id="IPR023323">
    <property type="entry name" value="Tex-like_dom_sf"/>
</dbReference>
<dbReference type="Pfam" id="PF09371">
    <property type="entry name" value="Tex_N"/>
    <property type="match status" value="1"/>
</dbReference>
<dbReference type="InterPro" id="IPR006641">
    <property type="entry name" value="YqgF/RNaseH-like_dom"/>
</dbReference>
<organism evidence="2 3">
    <name type="scientific">Pontibacillus yanchengensis</name>
    <dbReference type="NCBI Taxonomy" id="462910"/>
    <lineage>
        <taxon>Bacteria</taxon>
        <taxon>Bacillati</taxon>
        <taxon>Bacillota</taxon>
        <taxon>Bacilli</taxon>
        <taxon>Bacillales</taxon>
        <taxon>Bacillaceae</taxon>
        <taxon>Pontibacillus</taxon>
    </lineage>
</organism>
<evidence type="ECO:0000259" key="1">
    <source>
        <dbReference type="PROSITE" id="PS50126"/>
    </source>
</evidence>
<dbReference type="FunFam" id="3.30.420.140:FF:000001">
    <property type="entry name" value="RNA-binding transcriptional accessory protein"/>
    <property type="match status" value="1"/>
</dbReference>
<dbReference type="SUPFAM" id="SSF53098">
    <property type="entry name" value="Ribonuclease H-like"/>
    <property type="match status" value="1"/>
</dbReference>
<dbReference type="AlphaFoldDB" id="A0A6I5A704"/>
<dbReference type="PANTHER" id="PTHR10724">
    <property type="entry name" value="30S RIBOSOMAL PROTEIN S1"/>
    <property type="match status" value="1"/>
</dbReference>
<dbReference type="SUPFAM" id="SSF47781">
    <property type="entry name" value="RuvA domain 2-like"/>
    <property type="match status" value="2"/>
</dbReference>
<proteinExistence type="predicted"/>
<dbReference type="InterPro" id="IPR055179">
    <property type="entry name" value="Tex-like_central_region"/>
</dbReference>
<dbReference type="Gene3D" id="2.40.50.140">
    <property type="entry name" value="Nucleic acid-binding proteins"/>
    <property type="match status" value="1"/>
</dbReference>
<dbReference type="OrthoDB" id="9804714at2"/>
<dbReference type="InterPro" id="IPR050437">
    <property type="entry name" value="Ribos_protein_bS1-like"/>
</dbReference>
<dbReference type="GO" id="GO:0003729">
    <property type="term" value="F:mRNA binding"/>
    <property type="evidence" value="ECO:0007669"/>
    <property type="project" value="TreeGrafter"/>
</dbReference>
<dbReference type="InterPro" id="IPR010994">
    <property type="entry name" value="RuvA_2-like"/>
</dbReference>
<dbReference type="SUPFAM" id="SSF158832">
    <property type="entry name" value="Tex N-terminal region-like"/>
    <property type="match status" value="1"/>
</dbReference>
<evidence type="ECO:0000313" key="2">
    <source>
        <dbReference type="EMBL" id="MYL36107.1"/>
    </source>
</evidence>
<dbReference type="SUPFAM" id="SSF50249">
    <property type="entry name" value="Nucleic acid-binding proteins"/>
    <property type="match status" value="1"/>
</dbReference>
<dbReference type="InterPro" id="IPR012340">
    <property type="entry name" value="NA-bd_OB-fold"/>
</dbReference>
<dbReference type="Pfam" id="PF00575">
    <property type="entry name" value="S1"/>
    <property type="match status" value="1"/>
</dbReference>
<dbReference type="Gene3D" id="1.10.3500.10">
    <property type="entry name" value="Tex N-terminal region-like"/>
    <property type="match status" value="1"/>
</dbReference>
<dbReference type="InterPro" id="IPR037027">
    <property type="entry name" value="YqgF/RNaseH-like_dom_sf"/>
</dbReference>
<dbReference type="GO" id="GO:0005737">
    <property type="term" value="C:cytoplasm"/>
    <property type="evidence" value="ECO:0007669"/>
    <property type="project" value="UniProtKB-ARBA"/>
</dbReference>
<dbReference type="Pfam" id="PF17674">
    <property type="entry name" value="HHH_9"/>
    <property type="match status" value="1"/>
</dbReference>
<dbReference type="GO" id="GO:0006412">
    <property type="term" value="P:translation"/>
    <property type="evidence" value="ECO:0007669"/>
    <property type="project" value="TreeGrafter"/>
</dbReference>
<dbReference type="Proteomes" id="UP000468638">
    <property type="component" value="Unassembled WGS sequence"/>
</dbReference>
<dbReference type="InterPro" id="IPR023319">
    <property type="entry name" value="Tex-like_HTH_dom_sf"/>
</dbReference>
<dbReference type="Pfam" id="PF12836">
    <property type="entry name" value="HHH_3"/>
    <property type="match status" value="1"/>
</dbReference>
<dbReference type="FunFam" id="2.40.50.140:FF:000051">
    <property type="entry name" value="RNA-binding transcriptional accessory protein"/>
    <property type="match status" value="1"/>
</dbReference>
<dbReference type="SMART" id="SM00732">
    <property type="entry name" value="YqgFc"/>
    <property type="match status" value="1"/>
</dbReference>
<comment type="caution">
    <text evidence="2">The sequence shown here is derived from an EMBL/GenBank/DDBJ whole genome shotgun (WGS) entry which is preliminary data.</text>
</comment>
<accession>A0A6I5A704</accession>
<reference evidence="2 3" key="1">
    <citation type="submission" date="2019-11" db="EMBL/GenBank/DDBJ databases">
        <title>Genome sequences of 17 halophilic strains isolated from different environments.</title>
        <authorList>
            <person name="Furrow R.E."/>
        </authorList>
    </citation>
    <scope>NUCLEOTIDE SEQUENCE [LARGE SCALE GENOMIC DNA]</scope>
    <source>
        <strain evidence="2 3">22514_16_FS</strain>
    </source>
</reference>
<dbReference type="Gene3D" id="1.10.10.650">
    <property type="entry name" value="RuvA domain 2-like"/>
    <property type="match status" value="1"/>
</dbReference>
<gene>
    <name evidence="2" type="ORF">GLW05_21350</name>
</gene>